<dbReference type="HOGENOM" id="CLU_1019000_0_0_6"/>
<evidence type="ECO:0000256" key="1">
    <source>
        <dbReference type="SAM" id="SignalP"/>
    </source>
</evidence>
<organism evidence="3 4">
    <name type="scientific">Teredinibacter turnerae (strain ATCC 39867 / T7901)</name>
    <dbReference type="NCBI Taxonomy" id="377629"/>
    <lineage>
        <taxon>Bacteria</taxon>
        <taxon>Pseudomonadati</taxon>
        <taxon>Pseudomonadota</taxon>
        <taxon>Gammaproteobacteria</taxon>
        <taxon>Cellvibrionales</taxon>
        <taxon>Cellvibrionaceae</taxon>
        <taxon>Teredinibacter</taxon>
    </lineage>
</organism>
<dbReference type="RefSeq" id="WP_015820222.1">
    <property type="nucleotide sequence ID" value="NC_012997.1"/>
</dbReference>
<dbReference type="KEGG" id="ttu:TERTU_2074"/>
<dbReference type="SUPFAM" id="SSF56281">
    <property type="entry name" value="Metallo-hydrolase/oxidoreductase"/>
    <property type="match status" value="1"/>
</dbReference>
<dbReference type="eggNOG" id="COG0491">
    <property type="taxonomic scope" value="Bacteria"/>
</dbReference>
<name>C5BIT8_TERTT</name>
<keyword evidence="1" id="KW-0732">Signal</keyword>
<dbReference type="Gene3D" id="3.60.15.10">
    <property type="entry name" value="Ribonuclease Z/Hydroxyacylglutathione hydrolase-like"/>
    <property type="match status" value="1"/>
</dbReference>
<evidence type="ECO:0000313" key="4">
    <source>
        <dbReference type="Proteomes" id="UP000009080"/>
    </source>
</evidence>
<feature type="signal peptide" evidence="1">
    <location>
        <begin position="1"/>
        <end position="21"/>
    </location>
</feature>
<dbReference type="STRING" id="377629.TERTU_2074"/>
<accession>C5BIT8</accession>
<feature type="chain" id="PRO_5002948750" evidence="1">
    <location>
        <begin position="22"/>
        <end position="288"/>
    </location>
</feature>
<dbReference type="InterPro" id="IPR001279">
    <property type="entry name" value="Metallo-B-lactamas"/>
</dbReference>
<dbReference type="EMBL" id="CP001614">
    <property type="protein sequence ID" value="ACR14106.1"/>
    <property type="molecule type" value="Genomic_DNA"/>
</dbReference>
<dbReference type="Proteomes" id="UP000009080">
    <property type="component" value="Chromosome"/>
</dbReference>
<sequence>MRQLSILIFSLFCFNSVSANAGEAAIVKLDQNLFVVEGGGGKGSNVGVLITDSGMVLVDSMVAESKEYLLTQLKSISSKPVRYLLATHDHFDHIGNAPHFLGEGASLVGGSRFEPDSQLEFLSVKGVFGLEFADAEVKGYTINSHSPSDVLYYLPKQNVIFLGDVYTDGWYPSFFSGGIGGQVQAIELALAVGDAKTRFVPGHGQVAGAQQLRQYLEHTMHWAKRIMQLHARGESPQQMLGDAELVSIKASFANDRTNMTFFDERFVYLVKHTIEAEEALRNAAEASD</sequence>
<gene>
    <name evidence="3" type="ordered locus">TERTU_2074</name>
</gene>
<reference evidence="3 4" key="1">
    <citation type="journal article" date="2009" name="PLoS ONE">
        <title>The complete genome of Teredinibacter turnerae T7901: an intracellular endosymbiont of marine wood-boring bivalves (shipworms).</title>
        <authorList>
            <person name="Yang J.C."/>
            <person name="Madupu R."/>
            <person name="Durkin A.S."/>
            <person name="Ekborg N.A."/>
            <person name="Pedamallu C.S."/>
            <person name="Hostetler J.B."/>
            <person name="Radune D."/>
            <person name="Toms B.S."/>
            <person name="Henrissat B."/>
            <person name="Coutinho P.M."/>
            <person name="Schwarz S."/>
            <person name="Field L."/>
            <person name="Trindade-Silva A.E."/>
            <person name="Soares C.A.G."/>
            <person name="Elshahawi S."/>
            <person name="Hanora A."/>
            <person name="Schmidt E.W."/>
            <person name="Haygood M.G."/>
            <person name="Posfai J."/>
            <person name="Benner J."/>
            <person name="Madinger C."/>
            <person name="Nove J."/>
            <person name="Anton B."/>
            <person name="Chaudhary K."/>
            <person name="Foster J."/>
            <person name="Holman A."/>
            <person name="Kumar S."/>
            <person name="Lessard P.A."/>
            <person name="Luyten Y.A."/>
            <person name="Slatko B."/>
            <person name="Wood N."/>
            <person name="Wu B."/>
            <person name="Teplitski M."/>
            <person name="Mougous J.D."/>
            <person name="Ward N."/>
            <person name="Eisen J.A."/>
            <person name="Badger J.H."/>
            <person name="Distel D.L."/>
        </authorList>
    </citation>
    <scope>NUCLEOTIDE SEQUENCE [LARGE SCALE GENOMIC DNA]</scope>
    <source>
        <strain evidence="4">ATCC 39867 / T7901</strain>
    </source>
</reference>
<dbReference type="SMART" id="SM00849">
    <property type="entry name" value="Lactamase_B"/>
    <property type="match status" value="1"/>
</dbReference>
<protein>
    <submittedName>
        <fullName evidence="3">Beta-lactamase domain protein</fullName>
    </submittedName>
</protein>
<dbReference type="PANTHER" id="PTHR42951">
    <property type="entry name" value="METALLO-BETA-LACTAMASE DOMAIN-CONTAINING"/>
    <property type="match status" value="1"/>
</dbReference>
<evidence type="ECO:0000313" key="3">
    <source>
        <dbReference type="EMBL" id="ACR14106.1"/>
    </source>
</evidence>
<dbReference type="OrthoDB" id="9769598at2"/>
<dbReference type="InterPro" id="IPR050855">
    <property type="entry name" value="NDM-1-like"/>
</dbReference>
<evidence type="ECO:0000259" key="2">
    <source>
        <dbReference type="SMART" id="SM00849"/>
    </source>
</evidence>
<proteinExistence type="predicted"/>
<feature type="domain" description="Metallo-beta-lactamase" evidence="2">
    <location>
        <begin position="43"/>
        <end position="203"/>
    </location>
</feature>
<dbReference type="Pfam" id="PF00753">
    <property type="entry name" value="Lactamase_B"/>
    <property type="match status" value="1"/>
</dbReference>
<dbReference type="InterPro" id="IPR036866">
    <property type="entry name" value="RibonucZ/Hydroxyglut_hydro"/>
</dbReference>
<dbReference type="AlphaFoldDB" id="C5BIT8"/>
<keyword evidence="4" id="KW-1185">Reference proteome</keyword>